<accession>A0AAU9WXX6</accession>
<dbReference type="InterPro" id="IPR019734">
    <property type="entry name" value="TPR_rpt"/>
</dbReference>
<dbReference type="Pfam" id="PF00004">
    <property type="entry name" value="AAA"/>
    <property type="match status" value="1"/>
</dbReference>
<dbReference type="Gene3D" id="3.40.50.300">
    <property type="entry name" value="P-loop containing nucleotide triphosphate hydrolases"/>
    <property type="match status" value="1"/>
</dbReference>
<evidence type="ECO:0000256" key="3">
    <source>
        <dbReference type="PROSITE-ProRule" id="PRU00339"/>
    </source>
</evidence>
<feature type="repeat" description="TPR" evidence="3">
    <location>
        <begin position="1592"/>
        <end position="1625"/>
    </location>
</feature>
<feature type="repeat" description="TPR" evidence="3">
    <location>
        <begin position="1550"/>
        <end position="1583"/>
    </location>
</feature>
<keyword evidence="6" id="KW-1185">Reference proteome</keyword>
<feature type="repeat" description="TPR" evidence="3">
    <location>
        <begin position="962"/>
        <end position="995"/>
    </location>
</feature>
<dbReference type="CDD" id="cd00009">
    <property type="entry name" value="AAA"/>
    <property type="match status" value="1"/>
</dbReference>
<dbReference type="GO" id="GO:0005524">
    <property type="term" value="F:ATP binding"/>
    <property type="evidence" value="ECO:0007669"/>
    <property type="project" value="InterPro"/>
</dbReference>
<name>A0AAU9WXX6_9CNID</name>
<dbReference type="InterPro" id="IPR003959">
    <property type="entry name" value="ATPase_AAA_core"/>
</dbReference>
<feature type="repeat" description="TPR" evidence="3">
    <location>
        <begin position="1004"/>
        <end position="1037"/>
    </location>
</feature>
<dbReference type="InterPro" id="IPR011990">
    <property type="entry name" value="TPR-like_helical_dom_sf"/>
</dbReference>
<keyword evidence="1" id="KW-0677">Repeat</keyword>
<gene>
    <name evidence="5" type="ORF">PMEA_00014005</name>
</gene>
<organism evidence="5 6">
    <name type="scientific">Pocillopora meandrina</name>
    <dbReference type="NCBI Taxonomy" id="46732"/>
    <lineage>
        <taxon>Eukaryota</taxon>
        <taxon>Metazoa</taxon>
        <taxon>Cnidaria</taxon>
        <taxon>Anthozoa</taxon>
        <taxon>Hexacorallia</taxon>
        <taxon>Scleractinia</taxon>
        <taxon>Astrocoeniina</taxon>
        <taxon>Pocilloporidae</taxon>
        <taxon>Pocillopora</taxon>
    </lineage>
</organism>
<feature type="repeat" description="TPR" evidence="3">
    <location>
        <begin position="1088"/>
        <end position="1121"/>
    </location>
</feature>
<dbReference type="GO" id="GO:0016887">
    <property type="term" value="F:ATP hydrolysis activity"/>
    <property type="evidence" value="ECO:0007669"/>
    <property type="project" value="InterPro"/>
</dbReference>
<evidence type="ECO:0000256" key="1">
    <source>
        <dbReference type="ARBA" id="ARBA00022737"/>
    </source>
</evidence>
<evidence type="ECO:0000313" key="5">
    <source>
        <dbReference type="EMBL" id="CAH3129526.1"/>
    </source>
</evidence>
<dbReference type="Proteomes" id="UP001159428">
    <property type="component" value="Unassembled WGS sequence"/>
</dbReference>
<reference evidence="5 6" key="1">
    <citation type="submission" date="2022-05" db="EMBL/GenBank/DDBJ databases">
        <authorList>
            <consortium name="Genoscope - CEA"/>
            <person name="William W."/>
        </authorList>
    </citation>
    <scope>NUCLEOTIDE SEQUENCE [LARGE SCALE GENOMIC DNA]</scope>
</reference>
<dbReference type="SUPFAM" id="SSF48452">
    <property type="entry name" value="TPR-like"/>
    <property type="match status" value="2"/>
</dbReference>
<feature type="domain" description="ATPase AAA-type core" evidence="4">
    <location>
        <begin position="294"/>
        <end position="417"/>
    </location>
</feature>
<dbReference type="Pfam" id="PF13424">
    <property type="entry name" value="TPR_12"/>
    <property type="match status" value="8"/>
</dbReference>
<evidence type="ECO:0000259" key="4">
    <source>
        <dbReference type="Pfam" id="PF00004"/>
    </source>
</evidence>
<feature type="repeat" description="TPR" evidence="3">
    <location>
        <begin position="1424"/>
        <end position="1457"/>
    </location>
</feature>
<feature type="repeat" description="TPR" evidence="3">
    <location>
        <begin position="1256"/>
        <end position="1289"/>
    </location>
</feature>
<evidence type="ECO:0000313" key="6">
    <source>
        <dbReference type="Proteomes" id="UP001159428"/>
    </source>
</evidence>
<keyword evidence="2 3" id="KW-0802">TPR repeat</keyword>
<feature type="repeat" description="TPR" evidence="3">
    <location>
        <begin position="1340"/>
        <end position="1373"/>
    </location>
</feature>
<evidence type="ECO:0000256" key="2">
    <source>
        <dbReference type="ARBA" id="ARBA00022803"/>
    </source>
</evidence>
<feature type="repeat" description="TPR" evidence="3">
    <location>
        <begin position="1298"/>
        <end position="1331"/>
    </location>
</feature>
<proteinExistence type="predicted"/>
<dbReference type="SUPFAM" id="SSF52540">
    <property type="entry name" value="P-loop containing nucleoside triphosphate hydrolases"/>
    <property type="match status" value="1"/>
</dbReference>
<dbReference type="SMART" id="SM00028">
    <property type="entry name" value="TPR"/>
    <property type="match status" value="17"/>
</dbReference>
<dbReference type="PROSITE" id="PS50005">
    <property type="entry name" value="TPR"/>
    <property type="match status" value="10"/>
</dbReference>
<feature type="repeat" description="TPR" evidence="3">
    <location>
        <begin position="1466"/>
        <end position="1499"/>
    </location>
</feature>
<dbReference type="PANTHER" id="PTHR45641">
    <property type="entry name" value="TETRATRICOPEPTIDE REPEAT PROTEIN (AFU_ORTHOLOGUE AFUA_6G03870)"/>
    <property type="match status" value="1"/>
</dbReference>
<dbReference type="Gene3D" id="1.25.40.10">
    <property type="entry name" value="Tetratricopeptide repeat domain"/>
    <property type="match status" value="4"/>
</dbReference>
<dbReference type="InterPro" id="IPR027417">
    <property type="entry name" value="P-loop_NTPase"/>
</dbReference>
<protein>
    <recommendedName>
        <fullName evidence="4">ATPase AAA-type core domain-containing protein</fullName>
    </recommendedName>
</protein>
<dbReference type="EMBL" id="CALNXJ010000024">
    <property type="protein sequence ID" value="CAH3129526.1"/>
    <property type="molecule type" value="Genomic_DNA"/>
</dbReference>
<dbReference type="PANTHER" id="PTHR45641:SF1">
    <property type="entry name" value="AAA+ ATPASE DOMAIN-CONTAINING PROTEIN"/>
    <property type="match status" value="1"/>
</dbReference>
<sequence length="1661" mass="186841">MSLQPFTNEQLNYFKFASVVLNEFATALRQTFKSMWDNRYGHRSGYQLWDNSMVVRNLFLAEEGGKTKVPTHISYEEWDCTALFQATIYARSFAMPDSKGHYKTLGELYIKHHKVPLGKFHPSVASPSGNTAETFALAIDQLRLLRNSLCHSDKSEIDKPTFDQYVQLAKEAFKALGIMTDPIDAIGGLTESDFPTKEVRKLEESFRQETRSYIECLEEVQSGVDKLVAQGNAIAVLEGKIDDLKLKMDQTQTDSKPFLPPSNLPSRVPHFTGRQRECERIRRHLTSKSTRIVSLWGSPGFGKTSVATEVGHQLQTGGLPVYFFSMRRLLSKAGLTMQLLSSCKRHSTKDQMPQRMSLEDELSLFLSNISGEFVIILDNADDLLESGAPNVKEDFINLLEVILSQFKNLTFLLTTRESLEFMNVHFEGHQAVRIGPLHESFSQTLVGGLLPKATASDCSNIAKLCGFVPLAMKLFCSSIAEDNAQPTQFLVSFKESIEDNLLGLLDDSDYPSNLRLKFLFESSFQRLSLSDKKALVSLSVLSGDFNHSVAAAVMGVKTTLEAKKILHRLRKKSFLDYSFKPESFSMHKLILSFVRERGQDEMKEAMLNSKARLSAFYVSLFEKLNKRFLTGQSMEAFIDFYEEKQNIIQSLMESCSDPKTCDVAFGVLTKAEFFLDSLFWCEGNIMDKIYDHATEKAQAFGKSVFYNQLLVSLAFGEVTWGIDGRSMMLLREAEGLSLSIDDKRKILCYRAICQLVSGKIDDGAQNLQEALCLMSDSPEQRILSITALQILVTYFLFNKKKATSLEFYTKALHECRALGDTGLLVIPPVINEELRMIEADMPEPDVTTTEPLRLEMIVVLSKATEKFSDYETKKAISKCVLEMSNQTEKQILPQSVGLWTFQRNINSTLENVLNNPKEASKLCDTRIRYHKKVLKESGQDISDDKAKPEENFDSNLHQEELYKSYMDQGNTLLQVQNYPRAIQSFEYALNIARGLFKEEHPDTAKSYFSIGETQHALGNFSSALQSKQRALDIRVKLFGEEHRDTAESYFAIGVTQHALGNFSSALQSDQRALDIRVKLFGEEHPDTAESYFSIGVTQHALGNFSSALQSKQRALDIRVKLFWEEHPDTAKSYFSIGVTQHALGNFSSALQSKQHALDIRIKLFGEEHRDTAKSYFSIGVTQHALGNFSSALQSKQYALDIRIKLFGEENRDTAESYFSIGVTQHALGNFSSALQSDQRALDIRVKLFGEEHRDTAESYFSIGETQHALGNFSSALQSDQRALDIRVKFFGEEHRDTAESYFSIGSTQHALGNFSSALQYDQRALDIRVKLFGEEHPDTAESYFSIGETQHALGNFSSALQSKQRALDIRVKLFGEEHPDTAESYFSIGVTQHALGNFSSALQSDQRALDIRVKLFGEEHRDTAESYFSIGVTQHALGNFSSALQSHQRALDIKVKLFGEEHPDTAESYFSLGVTQHVLGNFSSALQSYQHALDIRVKLFGEEHRDTAESYFSIGVTQHALGNFSSALQSDQRALDIRVKLFGEEHRDTAESYFSIGATQHTLGNFSSALQSYQRALHIRVKIFGEEHRDTAESYFNLGVTQHALGNFSSALQSKQRALDIRVKLFGEEHRDTAESYFSIGVTQHALGKFLVSTSVQTACS</sequence>
<comment type="caution">
    <text evidence="5">The sequence shown here is derived from an EMBL/GenBank/DDBJ whole genome shotgun (WGS) entry which is preliminary data.</text>
</comment>